<accession>A0A8S9QQQ0</accession>
<evidence type="ECO:0000313" key="2">
    <source>
        <dbReference type="Proteomes" id="UP000712600"/>
    </source>
</evidence>
<sequence length="64" mass="7027">MEGILKTVGAKSGEAIIARSREENSALKIVDNKRCRFQTCNQPMQPLDDPAVGGTMIRRAPPMK</sequence>
<proteinExistence type="predicted"/>
<comment type="caution">
    <text evidence="1">The sequence shown here is derived from an EMBL/GenBank/DDBJ whole genome shotgun (WGS) entry which is preliminary data.</text>
</comment>
<evidence type="ECO:0000313" key="1">
    <source>
        <dbReference type="EMBL" id="KAF3555174.1"/>
    </source>
</evidence>
<protein>
    <submittedName>
        <fullName evidence="1">Uncharacterized protein</fullName>
    </submittedName>
</protein>
<gene>
    <name evidence="1" type="ORF">F2Q69_00012443</name>
</gene>
<dbReference type="EMBL" id="QGKX02000996">
    <property type="protein sequence ID" value="KAF3555174.1"/>
    <property type="molecule type" value="Genomic_DNA"/>
</dbReference>
<reference evidence="1" key="1">
    <citation type="submission" date="2019-12" db="EMBL/GenBank/DDBJ databases">
        <title>Genome sequencing and annotation of Brassica cretica.</title>
        <authorList>
            <person name="Studholme D.J."/>
            <person name="Sarris P."/>
        </authorList>
    </citation>
    <scope>NUCLEOTIDE SEQUENCE</scope>
    <source>
        <strain evidence="1">PFS-109/04</strain>
        <tissue evidence="1">Leaf</tissue>
    </source>
</reference>
<dbReference type="AlphaFoldDB" id="A0A8S9QQQ0"/>
<dbReference type="Proteomes" id="UP000712600">
    <property type="component" value="Unassembled WGS sequence"/>
</dbReference>
<organism evidence="1 2">
    <name type="scientific">Brassica cretica</name>
    <name type="common">Mustard</name>
    <dbReference type="NCBI Taxonomy" id="69181"/>
    <lineage>
        <taxon>Eukaryota</taxon>
        <taxon>Viridiplantae</taxon>
        <taxon>Streptophyta</taxon>
        <taxon>Embryophyta</taxon>
        <taxon>Tracheophyta</taxon>
        <taxon>Spermatophyta</taxon>
        <taxon>Magnoliopsida</taxon>
        <taxon>eudicotyledons</taxon>
        <taxon>Gunneridae</taxon>
        <taxon>Pentapetalae</taxon>
        <taxon>rosids</taxon>
        <taxon>malvids</taxon>
        <taxon>Brassicales</taxon>
        <taxon>Brassicaceae</taxon>
        <taxon>Brassiceae</taxon>
        <taxon>Brassica</taxon>
    </lineage>
</organism>
<name>A0A8S9QQQ0_BRACR</name>